<gene>
    <name evidence="1" type="ORF">LSALG_LOCUS31738</name>
</gene>
<organism evidence="1 2">
    <name type="scientific">Lactuca saligna</name>
    <name type="common">Willowleaf lettuce</name>
    <dbReference type="NCBI Taxonomy" id="75948"/>
    <lineage>
        <taxon>Eukaryota</taxon>
        <taxon>Viridiplantae</taxon>
        <taxon>Streptophyta</taxon>
        <taxon>Embryophyta</taxon>
        <taxon>Tracheophyta</taxon>
        <taxon>Spermatophyta</taxon>
        <taxon>Magnoliopsida</taxon>
        <taxon>eudicotyledons</taxon>
        <taxon>Gunneridae</taxon>
        <taxon>Pentapetalae</taxon>
        <taxon>asterids</taxon>
        <taxon>campanulids</taxon>
        <taxon>Asterales</taxon>
        <taxon>Asteraceae</taxon>
        <taxon>Cichorioideae</taxon>
        <taxon>Cichorieae</taxon>
        <taxon>Lactucinae</taxon>
        <taxon>Lactuca</taxon>
    </lineage>
</organism>
<name>A0AA35ZHI7_LACSI</name>
<accession>A0AA35ZHI7</accession>
<dbReference type="AlphaFoldDB" id="A0AA35ZHI7"/>
<keyword evidence="2" id="KW-1185">Reference proteome</keyword>
<evidence type="ECO:0000313" key="1">
    <source>
        <dbReference type="EMBL" id="CAI9292688.1"/>
    </source>
</evidence>
<sequence length="215" mass="24178">MKVDHVAGVTRSVERRCSKHLWCDAATALTAAAAWGATMADERREGSTKACRRDVSLIGREKDRLRGSMRPKGRKGETARLMWSWRKGVEMRWKRTMLGEVRGTKEVRWEFGRQPYFAGEGFGGFCSTGGGVGCDGENDQQQHRRWYDLTVKVDGKGGMEGIPDLRRLPSAVSSSCCRQWSGAATAVIEGVFGLVLLDNHRRKNEDISWFFFDLL</sequence>
<evidence type="ECO:0000313" key="2">
    <source>
        <dbReference type="Proteomes" id="UP001177003"/>
    </source>
</evidence>
<dbReference type="Proteomes" id="UP001177003">
    <property type="component" value="Chromosome 7"/>
</dbReference>
<reference evidence="1" key="1">
    <citation type="submission" date="2023-04" db="EMBL/GenBank/DDBJ databases">
        <authorList>
            <person name="Vijverberg K."/>
            <person name="Xiong W."/>
            <person name="Schranz E."/>
        </authorList>
    </citation>
    <scope>NUCLEOTIDE SEQUENCE</scope>
</reference>
<dbReference type="EMBL" id="OX465083">
    <property type="protein sequence ID" value="CAI9292688.1"/>
    <property type="molecule type" value="Genomic_DNA"/>
</dbReference>
<protein>
    <submittedName>
        <fullName evidence="1">Uncharacterized protein</fullName>
    </submittedName>
</protein>
<proteinExistence type="predicted"/>